<feature type="transmembrane region" description="Helical" evidence="18">
    <location>
        <begin position="276"/>
        <end position="296"/>
    </location>
</feature>
<dbReference type="GO" id="GO:0005743">
    <property type="term" value="C:mitochondrial inner membrane"/>
    <property type="evidence" value="ECO:0007669"/>
    <property type="project" value="UniProtKB-SubCell"/>
</dbReference>
<evidence type="ECO:0000256" key="14">
    <source>
        <dbReference type="ARBA" id="ARBA00023075"/>
    </source>
</evidence>
<evidence type="ECO:0000256" key="16">
    <source>
        <dbReference type="ARBA" id="ARBA00023136"/>
    </source>
</evidence>
<evidence type="ECO:0000256" key="3">
    <source>
        <dbReference type="ARBA" id="ARBA00007012"/>
    </source>
</evidence>
<evidence type="ECO:0000256" key="8">
    <source>
        <dbReference type="ARBA" id="ARBA00022692"/>
    </source>
</evidence>
<dbReference type="InterPro" id="IPR050175">
    <property type="entry name" value="Complex_I_Subunit_2"/>
</dbReference>
<protein>
    <recommendedName>
        <fullName evidence="5 18">NADH-ubiquinone oxidoreductase chain 2</fullName>
        <ecNumber evidence="4 18">7.1.1.2</ecNumber>
    </recommendedName>
</protein>
<evidence type="ECO:0000256" key="7">
    <source>
        <dbReference type="ARBA" id="ARBA00022660"/>
    </source>
</evidence>
<dbReference type="PRINTS" id="PR01436">
    <property type="entry name" value="NADHDHGNASE2"/>
</dbReference>
<feature type="transmembrane region" description="Helical" evidence="18">
    <location>
        <begin position="95"/>
        <end position="120"/>
    </location>
</feature>
<keyword evidence="15 18" id="KW-0496">Mitochondrion</keyword>
<dbReference type="GO" id="GO:0006120">
    <property type="term" value="P:mitochondrial electron transport, NADH to ubiquinone"/>
    <property type="evidence" value="ECO:0007669"/>
    <property type="project" value="InterPro"/>
</dbReference>
<evidence type="ECO:0000256" key="17">
    <source>
        <dbReference type="ARBA" id="ARBA00049551"/>
    </source>
</evidence>
<dbReference type="EMBL" id="KP455291">
    <property type="protein sequence ID" value="AJR19253.1"/>
    <property type="molecule type" value="Genomic_DNA"/>
</dbReference>
<feature type="domain" description="NADH:quinone oxidoreductase/Mrp antiporter transmembrane" evidence="19">
    <location>
        <begin position="27"/>
        <end position="289"/>
    </location>
</feature>
<accession>A0A0U1Z8D0</accession>
<comment type="function">
    <text evidence="18">Core subunit of the mitochondrial membrane respiratory chain NADH dehydrogenase (Complex I) which catalyzes electron transfer from NADH through the respiratory chain, using ubiquinone as an electron acceptor. Essential for the catalytic activity and assembly of complex I.</text>
</comment>
<dbReference type="InterPro" id="IPR001750">
    <property type="entry name" value="ND/Mrp_TM"/>
</dbReference>
<evidence type="ECO:0000256" key="10">
    <source>
        <dbReference type="ARBA" id="ARBA00022967"/>
    </source>
</evidence>
<dbReference type="InterPro" id="IPR003917">
    <property type="entry name" value="NADH_UbQ_OxRdtase_chain2"/>
</dbReference>
<dbReference type="AlphaFoldDB" id="A0A0U1Z8D0"/>
<name>A0A0U1Z8D0_9NEOP</name>
<evidence type="ECO:0000256" key="2">
    <source>
        <dbReference type="ARBA" id="ARBA00004448"/>
    </source>
</evidence>
<dbReference type="EC" id="7.1.1.2" evidence="4 18"/>
<keyword evidence="6" id="KW-0813">Transport</keyword>
<feature type="transmembrane region" description="Helical" evidence="18">
    <location>
        <begin position="244"/>
        <end position="264"/>
    </location>
</feature>
<comment type="similarity">
    <text evidence="3 18">Belongs to the complex I subunit 2 family.</text>
</comment>
<keyword evidence="7 18" id="KW-0679">Respiratory chain</keyword>
<comment type="function">
    <text evidence="1">Core subunit of the mitochondrial membrane respiratory chain NADH dehydrogenase (Complex I) that is believed to belong to the minimal assembly required for catalysis. Complex I functions in the transfer of electrons from NADH to the respiratory chain. The immediate electron acceptor for the enzyme is believed to be ubiquinone.</text>
</comment>
<keyword evidence="11 18" id="KW-0249">Electron transport</keyword>
<keyword evidence="9 18" id="KW-0999">Mitochondrion inner membrane</keyword>
<proteinExistence type="inferred from homology"/>
<evidence type="ECO:0000256" key="11">
    <source>
        <dbReference type="ARBA" id="ARBA00022982"/>
    </source>
</evidence>
<evidence type="ECO:0000256" key="1">
    <source>
        <dbReference type="ARBA" id="ARBA00003257"/>
    </source>
</evidence>
<reference evidence="20" key="1">
    <citation type="journal article" date="2015" name="Mitochondrial DNA">
        <title>The mitochondrial genomes of the caddisflies Sericostoma personatum and Thremma gallicum (Insecta: Trichoptera).</title>
        <authorList>
            <person name="Dietz L."/>
            <person name="Brand P."/>
            <person name="Eschner L.M."/>
            <person name="Leese F."/>
        </authorList>
    </citation>
    <scope>NUCLEOTIDE SEQUENCE</scope>
    <source>
        <tissue evidence="20">Abdomen</tissue>
    </source>
</reference>
<dbReference type="Pfam" id="PF00361">
    <property type="entry name" value="Proton_antipo_M"/>
    <property type="match status" value="1"/>
</dbReference>
<evidence type="ECO:0000256" key="18">
    <source>
        <dbReference type="RuleBase" id="RU003403"/>
    </source>
</evidence>
<geneLocation type="mitochondrion" evidence="20"/>
<keyword evidence="12 18" id="KW-1133">Transmembrane helix</keyword>
<organism evidence="20">
    <name type="scientific">Thremma gallicum</name>
    <dbReference type="NCBI Taxonomy" id="1586284"/>
    <lineage>
        <taxon>Eukaryota</taxon>
        <taxon>Metazoa</taxon>
        <taxon>Ecdysozoa</taxon>
        <taxon>Arthropoda</taxon>
        <taxon>Hexapoda</taxon>
        <taxon>Insecta</taxon>
        <taxon>Pterygota</taxon>
        <taxon>Neoptera</taxon>
        <taxon>Endopterygota</taxon>
        <taxon>Trichoptera</taxon>
        <taxon>Integripalpia</taxon>
        <taxon>Plenitentoria</taxon>
        <taxon>Limnephiloidea</taxon>
        <taxon>Uenoidae</taxon>
        <taxon>Thremmatinae</taxon>
        <taxon>Thremma</taxon>
    </lineage>
</organism>
<evidence type="ECO:0000256" key="5">
    <source>
        <dbReference type="ARBA" id="ARBA00021008"/>
    </source>
</evidence>
<keyword evidence="14 18" id="KW-0830">Ubiquinone</keyword>
<dbReference type="PANTHER" id="PTHR46552:SF1">
    <property type="entry name" value="NADH-UBIQUINONE OXIDOREDUCTASE CHAIN 2"/>
    <property type="match status" value="1"/>
</dbReference>
<dbReference type="GO" id="GO:0008137">
    <property type="term" value="F:NADH dehydrogenase (ubiquinone) activity"/>
    <property type="evidence" value="ECO:0007669"/>
    <property type="project" value="UniProtKB-EC"/>
</dbReference>
<feature type="transmembrane region" description="Helical" evidence="18">
    <location>
        <begin position="140"/>
        <end position="165"/>
    </location>
</feature>
<feature type="transmembrane region" description="Helical" evidence="18">
    <location>
        <begin position="12"/>
        <end position="34"/>
    </location>
</feature>
<evidence type="ECO:0000313" key="20">
    <source>
        <dbReference type="EMBL" id="AJR19253.1"/>
    </source>
</evidence>
<evidence type="ECO:0000256" key="12">
    <source>
        <dbReference type="ARBA" id="ARBA00022989"/>
    </source>
</evidence>
<feature type="transmembrane region" description="Helical" evidence="18">
    <location>
        <begin position="59"/>
        <end position="83"/>
    </location>
</feature>
<evidence type="ECO:0000256" key="6">
    <source>
        <dbReference type="ARBA" id="ARBA00022448"/>
    </source>
</evidence>
<sequence>MKMNYNFTNILFLNMMFFSTIFSISSLSMINMWMGMEVNLISFIPLMINFNNKLSSESIMSYFVIQSLSSANFLFGVIFLILFNKWYMNNFIVFNNLLIFLMINISLLMKMGAAPFHFWFPKVMKGLNWQNCFILSTWQKIIPMITLSNCFLNKMMMISIILSAMIGSMMGLNQTSLMLLMSYSSISHISWMLCSLMIKLNLWTIYFSVYSFINFILMMTFNYLKLYQINQIYSNKSMNIMINYSIFMNLISLGGLPPFLGFMPKWLMINFLIINKFYMITLILMMSSLMNLFFYLKISYSFFMMNFFEIKHNKIFMSNNFIILLFSFFSMFGLILINFIPI</sequence>
<dbReference type="PANTHER" id="PTHR46552">
    <property type="entry name" value="NADH-UBIQUINONE OXIDOREDUCTASE CHAIN 2"/>
    <property type="match status" value="1"/>
</dbReference>
<comment type="subcellular location">
    <subcellularLocation>
        <location evidence="2 18">Mitochondrion inner membrane</location>
        <topology evidence="2 18">Multi-pass membrane protein</topology>
    </subcellularLocation>
</comment>
<feature type="transmembrane region" description="Helical" evidence="18">
    <location>
        <begin position="204"/>
        <end position="224"/>
    </location>
</feature>
<evidence type="ECO:0000256" key="4">
    <source>
        <dbReference type="ARBA" id="ARBA00012944"/>
    </source>
</evidence>
<keyword evidence="10 18" id="KW-1278">Translocase</keyword>
<feature type="transmembrane region" description="Helical" evidence="18">
    <location>
        <begin position="317"/>
        <end position="340"/>
    </location>
</feature>
<evidence type="ECO:0000256" key="13">
    <source>
        <dbReference type="ARBA" id="ARBA00023027"/>
    </source>
</evidence>
<evidence type="ECO:0000256" key="15">
    <source>
        <dbReference type="ARBA" id="ARBA00023128"/>
    </source>
</evidence>
<keyword evidence="13 18" id="KW-0520">NAD</keyword>
<keyword evidence="8 18" id="KW-0812">Transmembrane</keyword>
<evidence type="ECO:0000256" key="9">
    <source>
        <dbReference type="ARBA" id="ARBA00022792"/>
    </source>
</evidence>
<keyword evidence="16 18" id="KW-0472">Membrane</keyword>
<comment type="catalytic activity">
    <reaction evidence="17 18">
        <text>a ubiquinone + NADH + 5 H(+)(in) = a ubiquinol + NAD(+) + 4 H(+)(out)</text>
        <dbReference type="Rhea" id="RHEA:29091"/>
        <dbReference type="Rhea" id="RHEA-COMP:9565"/>
        <dbReference type="Rhea" id="RHEA-COMP:9566"/>
        <dbReference type="ChEBI" id="CHEBI:15378"/>
        <dbReference type="ChEBI" id="CHEBI:16389"/>
        <dbReference type="ChEBI" id="CHEBI:17976"/>
        <dbReference type="ChEBI" id="CHEBI:57540"/>
        <dbReference type="ChEBI" id="CHEBI:57945"/>
        <dbReference type="EC" id="7.1.1.2"/>
    </reaction>
</comment>
<evidence type="ECO:0000259" key="19">
    <source>
        <dbReference type="Pfam" id="PF00361"/>
    </source>
</evidence>
<gene>
    <name evidence="20" type="primary">ND2</name>
</gene>